<reference evidence="2 3" key="1">
    <citation type="submission" date="2018-03" db="EMBL/GenBank/DDBJ databases">
        <title>Genomic Encyclopedia of Archaeal and Bacterial Type Strains, Phase II (KMG-II): from individual species to whole genera.</title>
        <authorList>
            <person name="Goeker M."/>
        </authorList>
    </citation>
    <scope>NUCLEOTIDE SEQUENCE [LARGE SCALE GENOMIC DNA]</scope>
    <source>
        <strain evidence="2 3">DSM 100673</strain>
    </source>
</reference>
<dbReference type="Gene3D" id="3.40.1770.10">
    <property type="entry name" value="Urocanase superfamily"/>
    <property type="match status" value="1"/>
</dbReference>
<comment type="caution">
    <text evidence="2">The sequence shown here is derived from an EMBL/GenBank/DDBJ whole genome shotgun (WGS) entry which is preliminary data.</text>
</comment>
<evidence type="ECO:0000259" key="1">
    <source>
        <dbReference type="Pfam" id="PF17391"/>
    </source>
</evidence>
<sequence>MNNLHLAAAENPHDMVDDGGIGRATRTWKDLTVDSLKALETDETLA</sequence>
<evidence type="ECO:0000313" key="2">
    <source>
        <dbReference type="EMBL" id="PSL21985.1"/>
    </source>
</evidence>
<dbReference type="EMBL" id="PYGJ01000001">
    <property type="protein sequence ID" value="PSL21985.1"/>
    <property type="molecule type" value="Genomic_DNA"/>
</dbReference>
<dbReference type="Proteomes" id="UP000240418">
    <property type="component" value="Unassembled WGS sequence"/>
</dbReference>
<gene>
    <name evidence="2" type="ORF">CLV88_101410</name>
</gene>
<dbReference type="InterPro" id="IPR035400">
    <property type="entry name" value="Urocanase_N"/>
</dbReference>
<dbReference type="InterPro" id="IPR036190">
    <property type="entry name" value="Urocanase_sf"/>
</dbReference>
<feature type="domain" description="Urocanase N-terminal" evidence="1">
    <location>
        <begin position="1"/>
        <end position="45"/>
    </location>
</feature>
<name>A0A2P8FJV1_9RHOB</name>
<dbReference type="Pfam" id="PF17391">
    <property type="entry name" value="Urocanase_N"/>
    <property type="match status" value="1"/>
</dbReference>
<protein>
    <submittedName>
        <fullName evidence="2">Urocanase</fullName>
    </submittedName>
</protein>
<dbReference type="AlphaFoldDB" id="A0A2P8FJV1"/>
<dbReference type="SUPFAM" id="SSF111326">
    <property type="entry name" value="Urocanase"/>
    <property type="match status" value="1"/>
</dbReference>
<organism evidence="2 3">
    <name type="scientific">Shimia abyssi</name>
    <dbReference type="NCBI Taxonomy" id="1662395"/>
    <lineage>
        <taxon>Bacteria</taxon>
        <taxon>Pseudomonadati</taxon>
        <taxon>Pseudomonadota</taxon>
        <taxon>Alphaproteobacteria</taxon>
        <taxon>Rhodobacterales</taxon>
        <taxon>Roseobacteraceae</taxon>
    </lineage>
</organism>
<evidence type="ECO:0000313" key="3">
    <source>
        <dbReference type="Proteomes" id="UP000240418"/>
    </source>
</evidence>
<accession>A0A2P8FJV1</accession>
<proteinExistence type="predicted"/>
<keyword evidence="3" id="KW-1185">Reference proteome</keyword>